<gene>
    <name evidence="3" type="ORF">Cfor_12329</name>
</gene>
<dbReference type="GO" id="GO:0001522">
    <property type="term" value="P:pseudouridine synthesis"/>
    <property type="evidence" value="ECO:0007669"/>
    <property type="project" value="InterPro"/>
</dbReference>
<sequence length="328" mass="36729">MVYVSEAPAIWNLLKGVICMYKPAGITTNSMRKILLGNICRDLCELESRPPRNHVFIQGDPSSSLTVHVGPSFADHPLVVGPKYQPDDIRCTWGAPLGKNVSGVLVMGLNEGNKTVQRLHMQQPTRVFRLKGVLGQATDTYFSDGKVVEKATFWHVNRSKLDAVLASIQAAHQKQMFHQCGVDIESQTAYELAVQGLIKPANGKIPLLYGIKCIHFQPPDFTIEVQCINEYETYLTTLVHDIGMQLHSVATCTGLQCIRYDSFTLEHALLRKHWTLQFLMVNMAQSHRLLRESKADERQKLPTLVESDINHFGVSVTSDDQTQTLCSN</sequence>
<dbReference type="Proteomes" id="UP000502823">
    <property type="component" value="Unassembled WGS sequence"/>
</dbReference>
<evidence type="ECO:0000313" key="4">
    <source>
        <dbReference type="Proteomes" id="UP000502823"/>
    </source>
</evidence>
<dbReference type="GO" id="GO:0009982">
    <property type="term" value="F:pseudouridine synthase activity"/>
    <property type="evidence" value="ECO:0007669"/>
    <property type="project" value="InterPro"/>
</dbReference>
<dbReference type="EMBL" id="BLKM01000193">
    <property type="protein sequence ID" value="GFG30029.1"/>
    <property type="molecule type" value="Genomic_DNA"/>
</dbReference>
<dbReference type="InterPro" id="IPR002501">
    <property type="entry name" value="PsdUridine_synth_N"/>
</dbReference>
<name>A0A6L2PBX2_COPFO</name>
<dbReference type="SUPFAM" id="SSF55120">
    <property type="entry name" value="Pseudouridine synthase"/>
    <property type="match status" value="1"/>
</dbReference>
<dbReference type="PANTHER" id="PTHR13195:SF0">
    <property type="entry name" value="PSEUDOURIDYLATE SYNTHASE TRUB2, MITOCHONDRIAL"/>
    <property type="match status" value="1"/>
</dbReference>
<evidence type="ECO:0000256" key="1">
    <source>
        <dbReference type="ARBA" id="ARBA00008999"/>
    </source>
</evidence>
<dbReference type="PANTHER" id="PTHR13195">
    <property type="entry name" value="PSEUDOURIDINE SYNTHASE-RELATED"/>
    <property type="match status" value="1"/>
</dbReference>
<dbReference type="OrthoDB" id="9995526at2759"/>
<proteinExistence type="inferred from homology"/>
<comment type="similarity">
    <text evidence="1">Belongs to the pseudouridine synthase TruB family.</text>
</comment>
<dbReference type="AlphaFoldDB" id="A0A6L2PBX2"/>
<organism evidence="3 4">
    <name type="scientific">Coptotermes formosanus</name>
    <name type="common">Formosan subterranean termite</name>
    <dbReference type="NCBI Taxonomy" id="36987"/>
    <lineage>
        <taxon>Eukaryota</taxon>
        <taxon>Metazoa</taxon>
        <taxon>Ecdysozoa</taxon>
        <taxon>Arthropoda</taxon>
        <taxon>Hexapoda</taxon>
        <taxon>Insecta</taxon>
        <taxon>Pterygota</taxon>
        <taxon>Neoptera</taxon>
        <taxon>Polyneoptera</taxon>
        <taxon>Dictyoptera</taxon>
        <taxon>Blattodea</taxon>
        <taxon>Blattoidea</taxon>
        <taxon>Termitoidae</taxon>
        <taxon>Rhinotermitidae</taxon>
        <taxon>Coptotermes</taxon>
    </lineage>
</organism>
<dbReference type="InterPro" id="IPR020103">
    <property type="entry name" value="PsdUridine_synth_cat_dom_sf"/>
</dbReference>
<reference evidence="4" key="1">
    <citation type="submission" date="2020-01" db="EMBL/GenBank/DDBJ databases">
        <title>Draft genome sequence of the Termite Coptotermes fromosanus.</title>
        <authorList>
            <person name="Itakura S."/>
            <person name="Yosikawa Y."/>
            <person name="Umezawa K."/>
        </authorList>
    </citation>
    <scope>NUCLEOTIDE SEQUENCE [LARGE SCALE GENOMIC DNA]</scope>
</reference>
<comment type="caution">
    <text evidence="3">The sequence shown here is derived from an EMBL/GenBank/DDBJ whole genome shotgun (WGS) entry which is preliminary data.</text>
</comment>
<dbReference type="Gene3D" id="3.30.2350.10">
    <property type="entry name" value="Pseudouridine synthase"/>
    <property type="match status" value="1"/>
</dbReference>
<dbReference type="InParanoid" id="A0A6L2PBX2"/>
<keyword evidence="4" id="KW-1185">Reference proteome</keyword>
<dbReference type="GO" id="GO:0003723">
    <property type="term" value="F:RNA binding"/>
    <property type="evidence" value="ECO:0007669"/>
    <property type="project" value="InterPro"/>
</dbReference>
<accession>A0A6L2PBX2</accession>
<protein>
    <recommendedName>
        <fullName evidence="2">Pseudouridine synthase II N-terminal domain-containing protein</fullName>
    </recommendedName>
</protein>
<evidence type="ECO:0000313" key="3">
    <source>
        <dbReference type="EMBL" id="GFG30029.1"/>
    </source>
</evidence>
<dbReference type="GO" id="GO:0006396">
    <property type="term" value="P:RNA processing"/>
    <property type="evidence" value="ECO:0007669"/>
    <property type="project" value="InterPro"/>
</dbReference>
<evidence type="ECO:0000259" key="2">
    <source>
        <dbReference type="Pfam" id="PF01509"/>
    </source>
</evidence>
<dbReference type="FunCoup" id="A0A6L2PBX2">
    <property type="interactions" value="637"/>
</dbReference>
<dbReference type="InterPro" id="IPR039048">
    <property type="entry name" value="Trub2"/>
</dbReference>
<dbReference type="Pfam" id="PF01509">
    <property type="entry name" value="TruB_N"/>
    <property type="match status" value="1"/>
</dbReference>
<feature type="domain" description="Pseudouridine synthase II N-terminal" evidence="2">
    <location>
        <begin position="97"/>
        <end position="229"/>
    </location>
</feature>